<evidence type="ECO:0000313" key="1">
    <source>
        <dbReference type="EMBL" id="GIY58578.1"/>
    </source>
</evidence>
<sequence length="111" mass="12371">MSQHPSCFMEYHPPSKNENNRKSITHNCAIGCGLDSVSLLLQVLGSLTDALSCSLKVARGQRAVKAKHTGEKRLRPIRSINIYDFVSMSLWKVNKTLCVDVADCFFVLDSE</sequence>
<keyword evidence="2" id="KW-1185">Reference proteome</keyword>
<comment type="caution">
    <text evidence="1">The sequence shown here is derived from an EMBL/GenBank/DDBJ whole genome shotgun (WGS) entry which is preliminary data.</text>
</comment>
<reference evidence="1 2" key="1">
    <citation type="submission" date="2021-06" db="EMBL/GenBank/DDBJ databases">
        <title>Caerostris darwini draft genome.</title>
        <authorList>
            <person name="Kono N."/>
            <person name="Arakawa K."/>
        </authorList>
    </citation>
    <scope>NUCLEOTIDE SEQUENCE [LARGE SCALE GENOMIC DNA]</scope>
</reference>
<dbReference type="Proteomes" id="UP001054837">
    <property type="component" value="Unassembled WGS sequence"/>
</dbReference>
<dbReference type="EMBL" id="BPLQ01011519">
    <property type="protein sequence ID" value="GIY58578.1"/>
    <property type="molecule type" value="Genomic_DNA"/>
</dbReference>
<protein>
    <submittedName>
        <fullName evidence="1">Uncharacterized protein</fullName>
    </submittedName>
</protein>
<name>A0AAV4ULD9_9ARAC</name>
<organism evidence="1 2">
    <name type="scientific">Caerostris darwini</name>
    <dbReference type="NCBI Taxonomy" id="1538125"/>
    <lineage>
        <taxon>Eukaryota</taxon>
        <taxon>Metazoa</taxon>
        <taxon>Ecdysozoa</taxon>
        <taxon>Arthropoda</taxon>
        <taxon>Chelicerata</taxon>
        <taxon>Arachnida</taxon>
        <taxon>Araneae</taxon>
        <taxon>Araneomorphae</taxon>
        <taxon>Entelegynae</taxon>
        <taxon>Araneoidea</taxon>
        <taxon>Araneidae</taxon>
        <taxon>Caerostris</taxon>
    </lineage>
</organism>
<dbReference type="AlphaFoldDB" id="A0AAV4ULD9"/>
<evidence type="ECO:0000313" key="2">
    <source>
        <dbReference type="Proteomes" id="UP001054837"/>
    </source>
</evidence>
<gene>
    <name evidence="1" type="ORF">CDAR_607961</name>
</gene>
<accession>A0AAV4ULD9</accession>
<proteinExistence type="predicted"/>